<accession>A0A6A6UGA9</accession>
<dbReference type="CDD" id="cd04301">
    <property type="entry name" value="NAT_SF"/>
    <property type="match status" value="1"/>
</dbReference>
<keyword evidence="3" id="KW-1185">Reference proteome</keyword>
<feature type="domain" description="N-acetyltransferase" evidence="1">
    <location>
        <begin position="64"/>
        <end position="208"/>
    </location>
</feature>
<dbReference type="AlphaFoldDB" id="A0A6A6UGA9"/>
<dbReference type="OrthoDB" id="2115692at2759"/>
<gene>
    <name evidence="2" type="ORF">BT63DRAFT_423528</name>
</gene>
<dbReference type="GO" id="GO:0016747">
    <property type="term" value="F:acyltransferase activity, transferring groups other than amino-acyl groups"/>
    <property type="evidence" value="ECO:0007669"/>
    <property type="project" value="InterPro"/>
</dbReference>
<proteinExistence type="predicted"/>
<protein>
    <recommendedName>
        <fullName evidence="1">N-acetyltransferase domain-containing protein</fullName>
    </recommendedName>
</protein>
<evidence type="ECO:0000313" key="2">
    <source>
        <dbReference type="EMBL" id="KAF2671319.1"/>
    </source>
</evidence>
<dbReference type="InterPro" id="IPR052523">
    <property type="entry name" value="Trichothecene_AcTrans"/>
</dbReference>
<name>A0A6A6UGA9_9PEZI</name>
<dbReference type="PANTHER" id="PTHR42791">
    <property type="entry name" value="GNAT FAMILY ACETYLTRANSFERASE"/>
    <property type="match status" value="1"/>
</dbReference>
<dbReference type="PROSITE" id="PS51186">
    <property type="entry name" value="GNAT"/>
    <property type="match status" value="1"/>
</dbReference>
<dbReference type="Pfam" id="PF13673">
    <property type="entry name" value="Acetyltransf_10"/>
    <property type="match status" value="1"/>
</dbReference>
<dbReference type="PANTHER" id="PTHR42791:SF14">
    <property type="entry name" value="N-ACETYLTRANSFERASE DOMAIN-CONTAINING PROTEIN"/>
    <property type="match status" value="1"/>
</dbReference>
<dbReference type="InterPro" id="IPR000182">
    <property type="entry name" value="GNAT_dom"/>
</dbReference>
<reference evidence="2" key="1">
    <citation type="journal article" date="2020" name="Stud. Mycol.">
        <title>101 Dothideomycetes genomes: a test case for predicting lifestyles and emergence of pathogens.</title>
        <authorList>
            <person name="Haridas S."/>
            <person name="Albert R."/>
            <person name="Binder M."/>
            <person name="Bloem J."/>
            <person name="Labutti K."/>
            <person name="Salamov A."/>
            <person name="Andreopoulos B."/>
            <person name="Baker S."/>
            <person name="Barry K."/>
            <person name="Bills G."/>
            <person name="Bluhm B."/>
            <person name="Cannon C."/>
            <person name="Castanera R."/>
            <person name="Culley D."/>
            <person name="Daum C."/>
            <person name="Ezra D."/>
            <person name="Gonzalez J."/>
            <person name="Henrissat B."/>
            <person name="Kuo A."/>
            <person name="Liang C."/>
            <person name="Lipzen A."/>
            <person name="Lutzoni F."/>
            <person name="Magnuson J."/>
            <person name="Mondo S."/>
            <person name="Nolan M."/>
            <person name="Ohm R."/>
            <person name="Pangilinan J."/>
            <person name="Park H.-J."/>
            <person name="Ramirez L."/>
            <person name="Alfaro M."/>
            <person name="Sun H."/>
            <person name="Tritt A."/>
            <person name="Yoshinaga Y."/>
            <person name="Zwiers L.-H."/>
            <person name="Turgeon B."/>
            <person name="Goodwin S."/>
            <person name="Spatafora J."/>
            <person name="Crous P."/>
            <person name="Grigoriev I."/>
        </authorList>
    </citation>
    <scope>NUCLEOTIDE SEQUENCE</scope>
    <source>
        <strain evidence="2">CBS 115976</strain>
    </source>
</reference>
<sequence length="219" mass="24826">MAISIELLEETDFDKFASIVQSAFVDGIGSVFLRGGAAANPTTHANLVKIQKNYFLNDSSARYVKAVDSTTGDIIAVAKWNFYLREQTNEELERSLHIPKPGEDGYIAFEAPILQHLMGWRREYMGTKPFIYLSLLATDPKYHRRGAGGKLLEWGTKQADELNIEAYVESTPEAKLLYERWGFVVVKEVTFDMNQFERSDLTDTVDINRILIRKPSGKP</sequence>
<dbReference type="InterPro" id="IPR016181">
    <property type="entry name" value="Acyl_CoA_acyltransferase"/>
</dbReference>
<organism evidence="2 3">
    <name type="scientific">Microthyrium microscopicum</name>
    <dbReference type="NCBI Taxonomy" id="703497"/>
    <lineage>
        <taxon>Eukaryota</taxon>
        <taxon>Fungi</taxon>
        <taxon>Dikarya</taxon>
        <taxon>Ascomycota</taxon>
        <taxon>Pezizomycotina</taxon>
        <taxon>Dothideomycetes</taxon>
        <taxon>Dothideomycetes incertae sedis</taxon>
        <taxon>Microthyriales</taxon>
        <taxon>Microthyriaceae</taxon>
        <taxon>Microthyrium</taxon>
    </lineage>
</organism>
<dbReference type="Gene3D" id="3.40.630.30">
    <property type="match status" value="1"/>
</dbReference>
<dbReference type="EMBL" id="MU004233">
    <property type="protein sequence ID" value="KAF2671319.1"/>
    <property type="molecule type" value="Genomic_DNA"/>
</dbReference>
<evidence type="ECO:0000259" key="1">
    <source>
        <dbReference type="PROSITE" id="PS51186"/>
    </source>
</evidence>
<evidence type="ECO:0000313" key="3">
    <source>
        <dbReference type="Proteomes" id="UP000799302"/>
    </source>
</evidence>
<dbReference type="Proteomes" id="UP000799302">
    <property type="component" value="Unassembled WGS sequence"/>
</dbReference>
<dbReference type="SUPFAM" id="SSF55729">
    <property type="entry name" value="Acyl-CoA N-acyltransferases (Nat)"/>
    <property type="match status" value="1"/>
</dbReference>